<reference evidence="1" key="2">
    <citation type="journal article" date="2015" name="Data Brief">
        <title>Shoot transcriptome of the giant reed, Arundo donax.</title>
        <authorList>
            <person name="Barrero R.A."/>
            <person name="Guerrero F.D."/>
            <person name="Moolhuijzen P."/>
            <person name="Goolsby J.A."/>
            <person name="Tidwell J."/>
            <person name="Bellgard S.E."/>
            <person name="Bellgard M.I."/>
        </authorList>
    </citation>
    <scope>NUCLEOTIDE SEQUENCE</scope>
    <source>
        <tissue evidence="1">Shoot tissue taken approximately 20 cm above the soil surface</tissue>
    </source>
</reference>
<proteinExistence type="predicted"/>
<sequence length="46" mass="5341">MFFIILQAPSEPAVQCIKMPLSVRLKMTHDMVEAFCLVVLVIWFPF</sequence>
<dbReference type="AlphaFoldDB" id="A0A0A9GH60"/>
<protein>
    <submittedName>
        <fullName evidence="1">Uncharacterized protein</fullName>
    </submittedName>
</protein>
<name>A0A0A9GH60_ARUDO</name>
<accession>A0A0A9GH60</accession>
<evidence type="ECO:0000313" key="1">
    <source>
        <dbReference type="EMBL" id="JAE21891.1"/>
    </source>
</evidence>
<organism evidence="1">
    <name type="scientific">Arundo donax</name>
    <name type="common">Giant reed</name>
    <name type="synonym">Donax arundinaceus</name>
    <dbReference type="NCBI Taxonomy" id="35708"/>
    <lineage>
        <taxon>Eukaryota</taxon>
        <taxon>Viridiplantae</taxon>
        <taxon>Streptophyta</taxon>
        <taxon>Embryophyta</taxon>
        <taxon>Tracheophyta</taxon>
        <taxon>Spermatophyta</taxon>
        <taxon>Magnoliopsida</taxon>
        <taxon>Liliopsida</taxon>
        <taxon>Poales</taxon>
        <taxon>Poaceae</taxon>
        <taxon>PACMAD clade</taxon>
        <taxon>Arundinoideae</taxon>
        <taxon>Arundineae</taxon>
        <taxon>Arundo</taxon>
    </lineage>
</organism>
<reference evidence="1" key="1">
    <citation type="submission" date="2014-09" db="EMBL/GenBank/DDBJ databases">
        <authorList>
            <person name="Magalhaes I.L.F."/>
            <person name="Oliveira U."/>
            <person name="Santos F.R."/>
            <person name="Vidigal T.H.D.A."/>
            <person name="Brescovit A.D."/>
            <person name="Santos A.J."/>
        </authorList>
    </citation>
    <scope>NUCLEOTIDE SEQUENCE</scope>
    <source>
        <tissue evidence="1">Shoot tissue taken approximately 20 cm above the soil surface</tissue>
    </source>
</reference>
<dbReference type="EMBL" id="GBRH01176005">
    <property type="protein sequence ID" value="JAE21891.1"/>
    <property type="molecule type" value="Transcribed_RNA"/>
</dbReference>